<keyword evidence="2" id="KW-1185">Reference proteome</keyword>
<dbReference type="Proteomes" id="UP000837932">
    <property type="component" value="Unassembled WGS sequence"/>
</dbReference>
<sequence length="59" mass="6643">MPEIITDFDDNETAPEHLKGMLTAEIDAIRDAMQIVQMFLGEPMVAAVKLLQELEPKDE</sequence>
<name>A0ABM9AST9_9BACT</name>
<reference evidence="1" key="1">
    <citation type="submission" date="2021-12" db="EMBL/GenBank/DDBJ databases">
        <authorList>
            <person name="Rodrigo-Torres L."/>
            <person name="Arahal R. D."/>
            <person name="Lucena T."/>
        </authorList>
    </citation>
    <scope>NUCLEOTIDE SEQUENCE</scope>
    <source>
        <strain evidence="1">CECT 8858</strain>
    </source>
</reference>
<evidence type="ECO:0000313" key="1">
    <source>
        <dbReference type="EMBL" id="CAH0996771.1"/>
    </source>
</evidence>
<dbReference type="RefSeq" id="WP_238807322.1">
    <property type="nucleotide sequence ID" value="NZ_CAKLPY010000002.1"/>
</dbReference>
<protein>
    <submittedName>
        <fullName evidence="1">Uncharacterized protein</fullName>
    </submittedName>
</protein>
<dbReference type="EMBL" id="CAKLPY010000002">
    <property type="protein sequence ID" value="CAH0996771.1"/>
    <property type="molecule type" value="Genomic_DNA"/>
</dbReference>
<proteinExistence type="predicted"/>
<gene>
    <name evidence="1" type="ORF">EMA8858_02906</name>
</gene>
<organism evidence="1 2">
    <name type="scientific">Emticicia aquatica</name>
    <dbReference type="NCBI Taxonomy" id="1681835"/>
    <lineage>
        <taxon>Bacteria</taxon>
        <taxon>Pseudomonadati</taxon>
        <taxon>Bacteroidota</taxon>
        <taxon>Cytophagia</taxon>
        <taxon>Cytophagales</taxon>
        <taxon>Leadbetterellaceae</taxon>
        <taxon>Emticicia</taxon>
    </lineage>
</organism>
<accession>A0ABM9AST9</accession>
<evidence type="ECO:0000313" key="2">
    <source>
        <dbReference type="Proteomes" id="UP000837932"/>
    </source>
</evidence>
<comment type="caution">
    <text evidence="1">The sequence shown here is derived from an EMBL/GenBank/DDBJ whole genome shotgun (WGS) entry which is preliminary data.</text>
</comment>